<protein>
    <submittedName>
        <fullName evidence="1">Uncharacterized protein</fullName>
    </submittedName>
</protein>
<reference evidence="1 2" key="1">
    <citation type="submission" date="2015-07" db="EMBL/GenBank/DDBJ databases">
        <title>Draft Genome Sequence of Malassezia furfur CBS1878 and Malassezia pachydermatis CBS1879.</title>
        <authorList>
            <person name="Triana S."/>
            <person name="Ohm R."/>
            <person name="Gonzalez A."/>
            <person name="DeCock H."/>
            <person name="Restrepo S."/>
            <person name="Celis A."/>
        </authorList>
    </citation>
    <scope>NUCLEOTIDE SEQUENCE [LARGE SCALE GENOMIC DNA]</scope>
    <source>
        <strain evidence="1 2">CBS 1879</strain>
    </source>
</reference>
<sequence length="268" mass="29312">MSLYAPTLLRASRTAVPSVRPPNAHAYARTFVSRVRVPRTGSFASKAGARPLTTSASVGFSLFGLFSFKPVTDLLGTSESSSIVREASPAAMTKQPYTLVFLSSSEWSGSRSAWQSWIMYFREQGYDCIDMNVEAPKEAAEGKTKEELLAEQITSQVRLSSLQRQPVLFVRDNADKTLPAYVGHGGLFNNTRGPMSGLIVLHPTDKEAVAKGDWPSGTPVLIIPASEKEAEAWQGAVPTRNAKVLGDAWSEKEGLIKEVENWMRYQGL</sequence>
<dbReference type="Proteomes" id="UP000037751">
    <property type="component" value="Unassembled WGS sequence"/>
</dbReference>
<dbReference type="OrthoDB" id="3358788at2759"/>
<dbReference type="GeneID" id="28730455"/>
<accession>A0A0M9VPD6</accession>
<gene>
    <name evidence="1" type="ORF">Malapachy_4124</name>
</gene>
<evidence type="ECO:0000313" key="2">
    <source>
        <dbReference type="Proteomes" id="UP000037751"/>
    </source>
</evidence>
<proteinExistence type="predicted"/>
<name>A0A0M9VPD6_9BASI</name>
<dbReference type="EMBL" id="LGAV01000004">
    <property type="protein sequence ID" value="KOS14335.1"/>
    <property type="molecule type" value="Genomic_DNA"/>
</dbReference>
<organism evidence="1 2">
    <name type="scientific">Malassezia pachydermatis</name>
    <dbReference type="NCBI Taxonomy" id="77020"/>
    <lineage>
        <taxon>Eukaryota</taxon>
        <taxon>Fungi</taxon>
        <taxon>Dikarya</taxon>
        <taxon>Basidiomycota</taxon>
        <taxon>Ustilaginomycotina</taxon>
        <taxon>Malasseziomycetes</taxon>
        <taxon>Malasseziales</taxon>
        <taxon>Malasseziaceae</taxon>
        <taxon>Malassezia</taxon>
    </lineage>
</organism>
<comment type="caution">
    <text evidence="1">The sequence shown here is derived from an EMBL/GenBank/DDBJ whole genome shotgun (WGS) entry which is preliminary data.</text>
</comment>
<dbReference type="AlphaFoldDB" id="A0A0M9VPD6"/>
<dbReference type="RefSeq" id="XP_017991967.1">
    <property type="nucleotide sequence ID" value="XM_018138579.1"/>
</dbReference>
<dbReference type="VEuPathDB" id="FungiDB:Malapachy_4124"/>
<evidence type="ECO:0000313" key="1">
    <source>
        <dbReference type="EMBL" id="KOS14335.1"/>
    </source>
</evidence>
<keyword evidence="2" id="KW-1185">Reference proteome</keyword>